<sequence>MPTAAPIAPRGVAARRRGAAPAPPPTTAGKRVRPPTSDSSPLASSPLRRPANDTIVVSEGLYRSPMKRSRIGVETPPAAFTTPPCHDTAPTTSSSNTLNATTTRAVPPTFTPLTTSVPEDVMKICGMQDRHARALTTALAIVYEADLDTETAYRPASVASASPSPQTPTPRFFYKRALSSATNSSGHHARNYRKPPRYAYYGGGHDTRTCDALQDKRRCPNYREAHPAFSRACAFTRVTTDEARQAAASTHRPPPARPDASHAR</sequence>
<evidence type="ECO:0000313" key="2">
    <source>
        <dbReference type="EMBL" id="CAK7221328.1"/>
    </source>
</evidence>
<feature type="compositionally biased region" description="Low complexity" evidence="1">
    <location>
        <begin position="1"/>
        <end position="12"/>
    </location>
</feature>
<dbReference type="EMBL" id="CAWUHC010000034">
    <property type="protein sequence ID" value="CAK7221328.1"/>
    <property type="molecule type" value="Genomic_DNA"/>
</dbReference>
<accession>A0ABP0BNZ0</accession>
<feature type="compositionally biased region" description="Low complexity" evidence="1">
    <location>
        <begin position="88"/>
        <end position="103"/>
    </location>
</feature>
<proteinExistence type="predicted"/>
<protein>
    <submittedName>
        <fullName evidence="2">Uncharacterized protein</fullName>
    </submittedName>
</protein>
<feature type="compositionally biased region" description="Low complexity" evidence="1">
    <location>
        <begin position="34"/>
        <end position="49"/>
    </location>
</feature>
<organism evidence="2 3">
    <name type="scientific">Sporothrix bragantina</name>
    <dbReference type="NCBI Taxonomy" id="671064"/>
    <lineage>
        <taxon>Eukaryota</taxon>
        <taxon>Fungi</taxon>
        <taxon>Dikarya</taxon>
        <taxon>Ascomycota</taxon>
        <taxon>Pezizomycotina</taxon>
        <taxon>Sordariomycetes</taxon>
        <taxon>Sordariomycetidae</taxon>
        <taxon>Ophiostomatales</taxon>
        <taxon>Ophiostomataceae</taxon>
        <taxon>Sporothrix</taxon>
    </lineage>
</organism>
<keyword evidence="3" id="KW-1185">Reference proteome</keyword>
<evidence type="ECO:0000256" key="1">
    <source>
        <dbReference type="SAM" id="MobiDB-lite"/>
    </source>
</evidence>
<evidence type="ECO:0000313" key="3">
    <source>
        <dbReference type="Proteomes" id="UP001642406"/>
    </source>
</evidence>
<comment type="caution">
    <text evidence="2">The sequence shown here is derived from an EMBL/GenBank/DDBJ whole genome shotgun (WGS) entry which is preliminary data.</text>
</comment>
<gene>
    <name evidence="2" type="ORF">SBRCBS47491_004490</name>
</gene>
<feature type="region of interest" description="Disordered" evidence="1">
    <location>
        <begin position="240"/>
        <end position="264"/>
    </location>
</feature>
<feature type="region of interest" description="Disordered" evidence="1">
    <location>
        <begin position="74"/>
        <end position="112"/>
    </location>
</feature>
<reference evidence="2 3" key="1">
    <citation type="submission" date="2024-01" db="EMBL/GenBank/DDBJ databases">
        <authorList>
            <person name="Allen C."/>
            <person name="Tagirdzhanova G."/>
        </authorList>
    </citation>
    <scope>NUCLEOTIDE SEQUENCE [LARGE SCALE GENOMIC DNA]</scope>
</reference>
<name>A0ABP0BNZ0_9PEZI</name>
<feature type="region of interest" description="Disordered" evidence="1">
    <location>
        <begin position="1"/>
        <end position="52"/>
    </location>
</feature>
<dbReference type="Proteomes" id="UP001642406">
    <property type="component" value="Unassembled WGS sequence"/>
</dbReference>